<keyword evidence="2" id="KW-0812">Transmembrane</keyword>
<dbReference type="EMBL" id="JAIFTL010000008">
    <property type="protein sequence ID" value="KAG9327162.1"/>
    <property type="molecule type" value="Genomic_DNA"/>
</dbReference>
<feature type="transmembrane region" description="Helical" evidence="2">
    <location>
        <begin position="265"/>
        <end position="283"/>
    </location>
</feature>
<evidence type="ECO:0000256" key="1">
    <source>
        <dbReference type="SAM" id="MobiDB-lite"/>
    </source>
</evidence>
<evidence type="ECO:0000313" key="4">
    <source>
        <dbReference type="Proteomes" id="UP000717515"/>
    </source>
</evidence>
<organism evidence="3 4">
    <name type="scientific">Mortierella alpina</name>
    <name type="common">Oleaginous fungus</name>
    <name type="synonym">Mortierella renispora</name>
    <dbReference type="NCBI Taxonomy" id="64518"/>
    <lineage>
        <taxon>Eukaryota</taxon>
        <taxon>Fungi</taxon>
        <taxon>Fungi incertae sedis</taxon>
        <taxon>Mucoromycota</taxon>
        <taxon>Mortierellomycotina</taxon>
        <taxon>Mortierellomycetes</taxon>
        <taxon>Mortierellales</taxon>
        <taxon>Mortierellaceae</taxon>
        <taxon>Mortierella</taxon>
    </lineage>
</organism>
<feature type="region of interest" description="Disordered" evidence="1">
    <location>
        <begin position="318"/>
        <end position="343"/>
    </location>
</feature>
<comment type="caution">
    <text evidence="3">The sequence shown here is derived from an EMBL/GenBank/DDBJ whole genome shotgun (WGS) entry which is preliminary data.</text>
</comment>
<name>A0A9P8D296_MORAP</name>
<protein>
    <submittedName>
        <fullName evidence="3">Uncharacterized protein</fullName>
    </submittedName>
</protein>
<feature type="compositionally biased region" description="Basic and acidic residues" evidence="1">
    <location>
        <begin position="426"/>
        <end position="451"/>
    </location>
</feature>
<evidence type="ECO:0000313" key="3">
    <source>
        <dbReference type="EMBL" id="KAG9327162.1"/>
    </source>
</evidence>
<dbReference type="AlphaFoldDB" id="A0A9P8D296"/>
<accession>A0A9P8D296</accession>
<feature type="compositionally biased region" description="Polar residues" evidence="1">
    <location>
        <begin position="414"/>
        <end position="423"/>
    </location>
</feature>
<sequence length="464" mass="53579">MPSFCAKPPTAPPDFADLGLFAFAVYNIVLLFRYEFFLQSSENTATEANPFVEFPDIILCTTNSYVYKPAMSWFTDNEFTKSLQGPNVTLIAHTVKDINNGPCNIKHDLLTVVTLNGEKVNRTKYSHLYIPLSMNPFSFGRSNDSLTPAYIIAMPHENNPYVNNRSAWPLGFEESRDVVENLYATPNTKQEARIRTTITKTWRRRKDFIGLWGYFEDQPTYSAATQFITYSSVNQTADFSLIQAYVPTTSFENSQVLIQTFQSAFSSWGGAFGVAWGFFYFLFGSPRMDPFGFFALYILGRSTKRILEERYFAEKKDSSNLKNDHHNNSSSDHPSTTTKVSSRRDLSSKSAFLHDYNQHDNDLEAQQQHKKDQKYRDLEARIVSLEAVLDDFYLDLSPFRKEKEEEDSQKSSSWYRRTFSSKTNKAKKDEKDAMFVQIEDRGRKTSYESENYRMGQMQRDHRSA</sequence>
<gene>
    <name evidence="3" type="ORF">KVV02_000878</name>
</gene>
<evidence type="ECO:0000256" key="2">
    <source>
        <dbReference type="SAM" id="Phobius"/>
    </source>
</evidence>
<feature type="compositionally biased region" description="Basic and acidic residues" evidence="1">
    <location>
        <begin position="318"/>
        <end position="327"/>
    </location>
</feature>
<keyword evidence="2" id="KW-0472">Membrane</keyword>
<feature type="compositionally biased region" description="Low complexity" evidence="1">
    <location>
        <begin position="328"/>
        <end position="338"/>
    </location>
</feature>
<dbReference type="Proteomes" id="UP000717515">
    <property type="component" value="Unassembled WGS sequence"/>
</dbReference>
<feature type="region of interest" description="Disordered" evidence="1">
    <location>
        <begin position="401"/>
        <end position="464"/>
    </location>
</feature>
<reference evidence="3" key="1">
    <citation type="submission" date="2021-07" db="EMBL/GenBank/DDBJ databases">
        <title>Draft genome of Mortierella alpina, strain LL118, isolated from an aspen leaf litter sample.</title>
        <authorList>
            <person name="Yang S."/>
            <person name="Vinatzer B.A."/>
        </authorList>
    </citation>
    <scope>NUCLEOTIDE SEQUENCE</scope>
    <source>
        <strain evidence="3">LL118</strain>
    </source>
</reference>
<proteinExistence type="predicted"/>
<keyword evidence="2" id="KW-1133">Transmembrane helix</keyword>